<reference evidence="2" key="1">
    <citation type="submission" date="2021-05" db="EMBL/GenBank/DDBJ databases">
        <title>Complete genome sequence of the cellulolytic planctomycete Telmatocola sphagniphila SP2T and characterization of the first cellulase from planctomycetes.</title>
        <authorList>
            <person name="Rakitin A.L."/>
            <person name="Beletsky A.V."/>
            <person name="Naumoff D.G."/>
            <person name="Kulichevskaya I.S."/>
            <person name="Mardanov A.V."/>
            <person name="Ravin N.V."/>
            <person name="Dedysh S.N."/>
        </authorList>
    </citation>
    <scope>NUCLEOTIDE SEQUENCE</scope>
    <source>
        <strain evidence="2">SP2T</strain>
    </source>
</reference>
<keyword evidence="1" id="KW-1133">Transmembrane helix</keyword>
<dbReference type="RefSeq" id="WP_213497858.1">
    <property type="nucleotide sequence ID" value="NZ_CP074694.1"/>
</dbReference>
<evidence type="ECO:0000313" key="2">
    <source>
        <dbReference type="EMBL" id="QVL32968.1"/>
    </source>
</evidence>
<sequence length="274" mass="32460">MAPENESIPRKSPCSKLASVALGIFFLFQIIFLIVGNVIQYLPRQLSEHRAEPFQKLGRLSDSDLIQEPVEAVGWFCDRWTELTGEWQGWSMFAPVFPHRGVFPVVVMHFEESSKYPDVTLSEDFTPDNPEHYFQLTDSRHRRFNYETRMSAPFALIPEDPKNPGQWDPRYVDRWNSEIETYVQLLHRQYSSYLRWRISLFLKDHPDYPMPETVELKIHIIPTPDPNNPNTVETQQTIPYLRWTPAEVSDKYLPLEYWDLIEMKFKKLVRKELP</sequence>
<organism evidence="2 3">
    <name type="scientific">Telmatocola sphagniphila</name>
    <dbReference type="NCBI Taxonomy" id="1123043"/>
    <lineage>
        <taxon>Bacteria</taxon>
        <taxon>Pseudomonadati</taxon>
        <taxon>Planctomycetota</taxon>
        <taxon>Planctomycetia</taxon>
        <taxon>Gemmatales</taxon>
        <taxon>Gemmataceae</taxon>
    </lineage>
</organism>
<dbReference type="AlphaFoldDB" id="A0A8E6B6U9"/>
<keyword evidence="3" id="KW-1185">Reference proteome</keyword>
<accession>A0A8E6B6U9</accession>
<keyword evidence="1" id="KW-0812">Transmembrane</keyword>
<keyword evidence="1" id="KW-0472">Membrane</keyword>
<dbReference type="EMBL" id="CP074694">
    <property type="protein sequence ID" value="QVL32968.1"/>
    <property type="molecule type" value="Genomic_DNA"/>
</dbReference>
<feature type="transmembrane region" description="Helical" evidence="1">
    <location>
        <begin position="20"/>
        <end position="42"/>
    </location>
</feature>
<protein>
    <submittedName>
        <fullName evidence="2">Uncharacterized protein</fullName>
    </submittedName>
</protein>
<evidence type="ECO:0000313" key="3">
    <source>
        <dbReference type="Proteomes" id="UP000676194"/>
    </source>
</evidence>
<gene>
    <name evidence="2" type="ORF">KIH39_03360</name>
</gene>
<dbReference type="KEGG" id="tsph:KIH39_03360"/>
<evidence type="ECO:0000256" key="1">
    <source>
        <dbReference type="SAM" id="Phobius"/>
    </source>
</evidence>
<proteinExistence type="predicted"/>
<name>A0A8E6B6U9_9BACT</name>
<dbReference type="Proteomes" id="UP000676194">
    <property type="component" value="Chromosome"/>
</dbReference>